<keyword evidence="3" id="KW-1185">Reference proteome</keyword>
<dbReference type="PROSITE" id="PS50234">
    <property type="entry name" value="VWFA"/>
    <property type="match status" value="1"/>
</dbReference>
<dbReference type="SUPFAM" id="SSF53300">
    <property type="entry name" value="vWA-like"/>
    <property type="match status" value="1"/>
</dbReference>
<comment type="caution">
    <text evidence="2">The sequence shown here is derived from an EMBL/GenBank/DDBJ whole genome shotgun (WGS) entry which is preliminary data.</text>
</comment>
<dbReference type="EMBL" id="BMES01000001">
    <property type="protein sequence ID" value="GGH15290.1"/>
    <property type="molecule type" value="Genomic_DNA"/>
</dbReference>
<name>A0A917MHJ2_9HYPH</name>
<protein>
    <recommendedName>
        <fullName evidence="1">VWFA domain-containing protein</fullName>
    </recommendedName>
</protein>
<dbReference type="Proteomes" id="UP000603912">
    <property type="component" value="Unassembled WGS sequence"/>
</dbReference>
<sequence length="447" mass="48140">MMALGAAVDYSRANASRTALQAITDSTALALTNPRYTPEVIQYQAEQILNAEVQDKYAFLGGIVIKASLANDGRSVTVSASTVVKNNFMSRFGNDVTGISAVAQAFRAVTGSVELVLVLDTTNSMNDPGKNKLSTLKTAANTMVDTLTADKNADVKIGVVPFANYVNVGLSNRNQPWISGASDYTTNICTPESCNMVTPVTKTYDCVTTQKIGYNDGIPYTYNSTSCKYEYGTPYQQCTPAKCTDYKYKWNGCVLSRPYPLNLTDDVAITPYPAFMTQTGGTPGKCATELQPLTKNYGQIKSTISNLSATGETYIPAGLVWGLNVLSPSEPFSEATAYDSANRLPRKVMVFMTDGVNTKSMNTTSLKHDGSNRTQADTYTKALCSNIKNKGIEIYSIALMVDDAAAKTMLQNCASGADHYFDATNSAMLTSVFSQIAVSLQTTYLGK</sequence>
<organism evidence="2 3">
    <name type="scientific">Alsobacter metallidurans</name>
    <dbReference type="NCBI Taxonomy" id="340221"/>
    <lineage>
        <taxon>Bacteria</taxon>
        <taxon>Pseudomonadati</taxon>
        <taxon>Pseudomonadota</taxon>
        <taxon>Alphaproteobacteria</taxon>
        <taxon>Hyphomicrobiales</taxon>
        <taxon>Alsobacteraceae</taxon>
        <taxon>Alsobacter</taxon>
    </lineage>
</organism>
<gene>
    <name evidence="2" type="ORF">GCM10007036_15190</name>
</gene>
<evidence type="ECO:0000313" key="2">
    <source>
        <dbReference type="EMBL" id="GGH15290.1"/>
    </source>
</evidence>
<dbReference type="CDD" id="cd00198">
    <property type="entry name" value="vWFA"/>
    <property type="match status" value="1"/>
</dbReference>
<evidence type="ECO:0000259" key="1">
    <source>
        <dbReference type="PROSITE" id="PS50234"/>
    </source>
</evidence>
<reference evidence="2" key="2">
    <citation type="submission" date="2020-09" db="EMBL/GenBank/DDBJ databases">
        <authorList>
            <person name="Sun Q."/>
            <person name="Zhou Y."/>
        </authorList>
    </citation>
    <scope>NUCLEOTIDE SEQUENCE</scope>
    <source>
        <strain evidence="2">CGMCC 1.12214</strain>
    </source>
</reference>
<dbReference type="InterPro" id="IPR036465">
    <property type="entry name" value="vWFA_dom_sf"/>
</dbReference>
<feature type="domain" description="VWFA" evidence="1">
    <location>
        <begin position="114"/>
        <end position="164"/>
    </location>
</feature>
<proteinExistence type="predicted"/>
<evidence type="ECO:0000313" key="3">
    <source>
        <dbReference type="Proteomes" id="UP000603912"/>
    </source>
</evidence>
<reference evidence="2" key="1">
    <citation type="journal article" date="2014" name="Int. J. Syst. Evol. Microbiol.">
        <title>Complete genome sequence of Corynebacterium casei LMG S-19264T (=DSM 44701T), isolated from a smear-ripened cheese.</title>
        <authorList>
            <consortium name="US DOE Joint Genome Institute (JGI-PGF)"/>
            <person name="Walter F."/>
            <person name="Albersmeier A."/>
            <person name="Kalinowski J."/>
            <person name="Ruckert C."/>
        </authorList>
    </citation>
    <scope>NUCLEOTIDE SEQUENCE</scope>
    <source>
        <strain evidence="2">CGMCC 1.12214</strain>
    </source>
</reference>
<accession>A0A917MHJ2</accession>
<dbReference type="Gene3D" id="3.40.50.410">
    <property type="entry name" value="von Willebrand factor, type A domain"/>
    <property type="match status" value="1"/>
</dbReference>
<dbReference type="InterPro" id="IPR002035">
    <property type="entry name" value="VWF_A"/>
</dbReference>
<dbReference type="AlphaFoldDB" id="A0A917MHJ2"/>